<evidence type="ECO:0000313" key="3">
    <source>
        <dbReference type="Proteomes" id="UP000267267"/>
    </source>
</evidence>
<dbReference type="EMBL" id="MH744425">
    <property type="protein sequence ID" value="AYD82216.1"/>
    <property type="molecule type" value="Genomic_DNA"/>
</dbReference>
<feature type="transmembrane region" description="Helical" evidence="1">
    <location>
        <begin position="12"/>
        <end position="32"/>
    </location>
</feature>
<reference evidence="2 3" key="1">
    <citation type="submission" date="2018-08" db="EMBL/GenBank/DDBJ databases">
        <authorList>
            <person name="Hellinger R.D."/>
            <person name="Sparks H.E."/>
            <person name="Pedulla M.L."/>
            <person name="Garlena R.A."/>
            <person name="Russell D.A."/>
            <person name="Pope W.H."/>
            <person name="Jacobs-Sera D."/>
            <person name="Hatfull G.F."/>
        </authorList>
    </citation>
    <scope>NUCLEOTIDE SEQUENCE [LARGE SCALE GENOMIC DNA]</scope>
</reference>
<evidence type="ECO:0000256" key="1">
    <source>
        <dbReference type="SAM" id="Phobius"/>
    </source>
</evidence>
<feature type="transmembrane region" description="Helical" evidence="1">
    <location>
        <begin position="115"/>
        <end position="135"/>
    </location>
</feature>
<gene>
    <name evidence="2" type="primary">36</name>
    <name evidence="2" type="ORF">SEA_WAMBURGRXPRESS_37</name>
</gene>
<dbReference type="Proteomes" id="UP000267267">
    <property type="component" value="Segment"/>
</dbReference>
<organism evidence="2 3">
    <name type="scientific">Mycobacterium phage Wamburgrxpress</name>
    <dbReference type="NCBI Taxonomy" id="2315617"/>
    <lineage>
        <taxon>Viruses</taxon>
        <taxon>Duplodnaviria</taxon>
        <taxon>Heunggongvirae</taxon>
        <taxon>Uroviricota</taxon>
        <taxon>Caudoviricetes</taxon>
        <taxon>Vilmaviridae</taxon>
        <taxon>Lclasvirinae</taxon>
        <taxon>Bronvirus</taxon>
        <taxon>Bronvirus joedirt</taxon>
        <taxon>Mycobacterium virus JoeDirt</taxon>
    </lineage>
</organism>
<feature type="transmembrane region" description="Helical" evidence="1">
    <location>
        <begin position="207"/>
        <end position="224"/>
    </location>
</feature>
<keyword evidence="1" id="KW-0812">Transmembrane</keyword>
<keyword evidence="1" id="KW-1133">Transmembrane helix</keyword>
<proteinExistence type="predicted"/>
<protein>
    <submittedName>
        <fullName evidence="2">Uncharacterized protein</fullName>
    </submittedName>
</protein>
<feature type="transmembrane region" description="Helical" evidence="1">
    <location>
        <begin position="141"/>
        <end position="162"/>
    </location>
</feature>
<feature type="transmembrane region" description="Helical" evidence="1">
    <location>
        <begin position="174"/>
        <end position="195"/>
    </location>
</feature>
<evidence type="ECO:0000313" key="2">
    <source>
        <dbReference type="EMBL" id="AYD82216.1"/>
    </source>
</evidence>
<keyword evidence="1" id="KW-0472">Membrane</keyword>
<feature type="transmembrane region" description="Helical" evidence="1">
    <location>
        <begin position="44"/>
        <end position="64"/>
    </location>
</feature>
<sequence length="260" mass="29917">MHTTHSVLYHTQIVDSALLGTVLAAGCTALYIRRHTWLVRWETAATACIALLCVGTLCLSPQLIVFNPRLSPEIRTDALPGQFLIGYLTLLLAAQMFLLDLAGRMVWECAAKARYMNLYVVLPGTIMLPTVIGLWTAQSRWVMEILAVSLIYTLSHIGYLLWRIKRTDPRSGIVVDLHLAAFVFQVAAPLTRWFAPVSLWEPWGWRFRSFAALLFMAAASISWIRKRRYIKLHMWQRIRAEKPLKRKTSRREHRRHKTAH</sequence>
<feature type="transmembrane region" description="Helical" evidence="1">
    <location>
        <begin position="84"/>
        <end position="103"/>
    </location>
</feature>
<name>A0A386KD72_9CAUD</name>
<accession>A0A386KD72</accession>